<proteinExistence type="predicted"/>
<reference evidence="1" key="1">
    <citation type="submission" date="2022-03" db="EMBL/GenBank/DDBJ databases">
        <title>Sea Food Isolates.</title>
        <authorList>
            <person name="Li c."/>
        </authorList>
    </citation>
    <scope>NUCLEOTIDE SEQUENCE</scope>
    <source>
        <strain evidence="1">19CA06SA08-2</strain>
    </source>
</reference>
<gene>
    <name evidence="1" type="ORF">MRM75_22670</name>
</gene>
<accession>A0AAU6U6C9</accession>
<dbReference type="AlphaFoldDB" id="A0AAU6U6C9"/>
<organism evidence="1">
    <name type="scientific">bacterium 19CA06SA08-2</name>
    <dbReference type="NCBI Taxonomy" id="2920658"/>
    <lineage>
        <taxon>Bacteria</taxon>
    </lineage>
</organism>
<evidence type="ECO:0000313" key="1">
    <source>
        <dbReference type="EMBL" id="XAG69344.1"/>
    </source>
</evidence>
<sequence>MMNTLSINATVAARIDSFIQAAGISPASKRWLLHLTPTEGDMAHTTTTLLLQWPGTTAPGDVQWQLLSVTDASGWPDMRQPFQELYVDIEQHQYWYCQGGPLTPAKFTQVFAQWQDRFITHHPIAFTRAEAEPLMPIQSESVATTGAITTAN</sequence>
<name>A0AAU6U6C9_UNCXX</name>
<protein>
    <submittedName>
        <fullName evidence="1">Uncharacterized protein</fullName>
    </submittedName>
</protein>
<dbReference type="EMBL" id="CP095353">
    <property type="protein sequence ID" value="XAG69344.1"/>
    <property type="molecule type" value="Genomic_DNA"/>
</dbReference>